<evidence type="ECO:0000313" key="4">
    <source>
        <dbReference type="Proteomes" id="UP000646776"/>
    </source>
</evidence>
<dbReference type="AlphaFoldDB" id="A0A918LSQ3"/>
<reference evidence="3" key="1">
    <citation type="journal article" date="2014" name="Int. J. Syst. Evol. Microbiol.">
        <title>Complete genome sequence of Corynebacterium casei LMG S-19264T (=DSM 44701T), isolated from a smear-ripened cheese.</title>
        <authorList>
            <consortium name="US DOE Joint Genome Institute (JGI-PGF)"/>
            <person name="Walter F."/>
            <person name="Albersmeier A."/>
            <person name="Kalinowski J."/>
            <person name="Ruckert C."/>
        </authorList>
    </citation>
    <scope>NUCLEOTIDE SEQUENCE</scope>
    <source>
        <strain evidence="3">JCM 4125</strain>
    </source>
</reference>
<dbReference type="GO" id="GO:0004180">
    <property type="term" value="F:carboxypeptidase activity"/>
    <property type="evidence" value="ECO:0007669"/>
    <property type="project" value="UniProtKB-KW"/>
</dbReference>
<evidence type="ECO:0000259" key="2">
    <source>
        <dbReference type="Pfam" id="PF00144"/>
    </source>
</evidence>
<keyword evidence="3" id="KW-0121">Carboxypeptidase</keyword>
<dbReference type="Proteomes" id="UP000646776">
    <property type="component" value="Unassembled WGS sequence"/>
</dbReference>
<feature type="domain" description="Beta-lactamase-related" evidence="2">
    <location>
        <begin position="87"/>
        <end position="425"/>
    </location>
</feature>
<keyword evidence="4" id="KW-1185">Reference proteome</keyword>
<protein>
    <submittedName>
        <fullName evidence="3">D-Ala-D-Ala carboxypeptidase</fullName>
    </submittedName>
</protein>
<dbReference type="Gene3D" id="3.40.710.10">
    <property type="entry name" value="DD-peptidase/beta-lactamase superfamily"/>
    <property type="match status" value="1"/>
</dbReference>
<organism evidence="3 4">
    <name type="scientific">Streptomyces phaeofaciens</name>
    <dbReference type="NCBI Taxonomy" id="68254"/>
    <lineage>
        <taxon>Bacteria</taxon>
        <taxon>Bacillati</taxon>
        <taxon>Actinomycetota</taxon>
        <taxon>Actinomycetes</taxon>
        <taxon>Kitasatosporales</taxon>
        <taxon>Streptomycetaceae</taxon>
        <taxon>Streptomyces</taxon>
    </lineage>
</organism>
<keyword evidence="3" id="KW-0645">Protease</keyword>
<reference evidence="3" key="2">
    <citation type="submission" date="2020-09" db="EMBL/GenBank/DDBJ databases">
        <authorList>
            <person name="Sun Q."/>
            <person name="Ohkuma M."/>
        </authorList>
    </citation>
    <scope>NUCLEOTIDE SEQUENCE</scope>
    <source>
        <strain evidence="3">JCM 4125</strain>
    </source>
</reference>
<gene>
    <name evidence="3" type="ORF">GCM10010226_20430</name>
</gene>
<dbReference type="Pfam" id="PF00144">
    <property type="entry name" value="Beta-lactamase"/>
    <property type="match status" value="1"/>
</dbReference>
<feature type="region of interest" description="Disordered" evidence="1">
    <location>
        <begin position="1"/>
        <end position="26"/>
    </location>
</feature>
<comment type="caution">
    <text evidence="3">The sequence shown here is derived from an EMBL/GenBank/DDBJ whole genome shotgun (WGS) entry which is preliminary data.</text>
</comment>
<evidence type="ECO:0000313" key="3">
    <source>
        <dbReference type="EMBL" id="GGT43895.1"/>
    </source>
</evidence>
<dbReference type="PANTHER" id="PTHR46825">
    <property type="entry name" value="D-ALANYL-D-ALANINE-CARBOXYPEPTIDASE/ENDOPEPTIDASE AMPH"/>
    <property type="match status" value="1"/>
</dbReference>
<dbReference type="PANTHER" id="PTHR46825:SF7">
    <property type="entry name" value="D-ALANYL-D-ALANINE CARBOXYPEPTIDASE"/>
    <property type="match status" value="1"/>
</dbReference>
<dbReference type="InterPro" id="IPR001466">
    <property type="entry name" value="Beta-lactam-related"/>
</dbReference>
<dbReference type="InterPro" id="IPR050491">
    <property type="entry name" value="AmpC-like"/>
</dbReference>
<dbReference type="SUPFAM" id="SSF56601">
    <property type="entry name" value="beta-lactamase/transpeptidase-like"/>
    <property type="match status" value="1"/>
</dbReference>
<evidence type="ECO:0000256" key="1">
    <source>
        <dbReference type="SAM" id="MobiDB-lite"/>
    </source>
</evidence>
<accession>A0A918LSQ3</accession>
<keyword evidence="3" id="KW-0378">Hydrolase</keyword>
<proteinExistence type="predicted"/>
<name>A0A918LSQ3_9ACTN</name>
<dbReference type="EMBL" id="BMSA01000004">
    <property type="protein sequence ID" value="GGT43895.1"/>
    <property type="molecule type" value="Genomic_DNA"/>
</dbReference>
<sequence>MDTGPMAQDRRDTPTTAALGSGRRSRRAGVRRLRTVLLATALVLGATAPVQAVPALAPATARAAAPGAERNPHEPPYAGQLTKDLLARMQRLRIPGAVVSVTTPEAGTWTTALGTRDLTTGEPLRTGDHLRVGSITKTFTGTVVLQLVQEGRLSLDDPVATYRQGVPNGERITIRQLLQMTSGLYNYAEDPGFNERIDRDPAGEWTPEELLDVAFRHPVYFPPGTAFHYSNTNTVLLGLIAEQLTHRPLAELFRHRIFRPVGLRETGYHPSTAFPRPHPAGYQFLSNVDSLSAPVLTGRDAAWADWSAGDPYDVTNANLSWAGAAGAAVSTVDDLRRWARALATGTLLSPELQRERLTFVPTSDRPGAPGYGLAVANLLGFIGHDGQIPGFTAFMGYDPARRATLVVLADLNQSPDGTAPANELAKVVVADLFAH</sequence>
<dbReference type="InterPro" id="IPR012338">
    <property type="entry name" value="Beta-lactam/transpept-like"/>
</dbReference>